<dbReference type="GO" id="GO:0000400">
    <property type="term" value="F:four-way junction DNA binding"/>
    <property type="evidence" value="ECO:0007669"/>
    <property type="project" value="UniProtKB-UniRule"/>
</dbReference>
<dbReference type="GO" id="GO:0048476">
    <property type="term" value="C:Holliday junction resolvase complex"/>
    <property type="evidence" value="ECO:0007669"/>
    <property type="project" value="UniProtKB-UniRule"/>
</dbReference>
<reference evidence="9" key="1">
    <citation type="submission" date="2017-09" db="EMBL/GenBank/DDBJ databases">
        <title>Depth-based differentiation of microbial function through sediment-hosted aquifers and enrichment of novel symbionts in the deep terrestrial subsurface.</title>
        <authorList>
            <person name="Probst A.J."/>
            <person name="Ladd B."/>
            <person name="Jarett J.K."/>
            <person name="Geller-Mcgrath D.E."/>
            <person name="Sieber C.M.K."/>
            <person name="Emerson J.B."/>
            <person name="Anantharaman K."/>
            <person name="Thomas B.C."/>
            <person name="Malmstrom R."/>
            <person name="Stieglmeier M."/>
            <person name="Klingl A."/>
            <person name="Woyke T."/>
            <person name="Ryan C.M."/>
            <person name="Banfield J.F."/>
        </authorList>
    </citation>
    <scope>NUCLEOTIDE SEQUENCE [LARGE SCALE GENOMIC DNA]</scope>
</reference>
<proteinExistence type="inferred from homology"/>
<organism evidence="8 9">
    <name type="scientific">bacterium (Candidatus Ratteibacteria) CG01_land_8_20_14_3_00_40_19</name>
    <dbReference type="NCBI Taxonomy" id="2014290"/>
    <lineage>
        <taxon>Bacteria</taxon>
        <taxon>Candidatus Ratteibacteria</taxon>
    </lineage>
</organism>
<comment type="subunit">
    <text evidence="6">Homotetramer. Forms an RuvA(8)-RuvB(12)-Holliday junction (HJ) complex. HJ DNA is sandwiched between 2 RuvA tetramers; dsDNA enters through RuvA and exits via RuvB. An RuvB hexamer assembles on each DNA strand where it exits the tetramer. Each RuvB hexamer is contacted by two RuvA subunits (via domain III) on 2 adjacent RuvB subunits; this complex drives branch migration. In the full resolvosome a probable DNA-RuvA(4)-RuvB(12)-RuvC(2) complex forms which resolves the HJ.</text>
</comment>
<evidence type="ECO:0000256" key="4">
    <source>
        <dbReference type="ARBA" id="ARBA00023172"/>
    </source>
</evidence>
<dbReference type="HAMAP" id="MF_00031">
    <property type="entry name" value="DNA_HJ_migration_RuvA"/>
    <property type="match status" value="1"/>
</dbReference>
<dbReference type="Pfam" id="PF07499">
    <property type="entry name" value="RuvA_C"/>
    <property type="match status" value="1"/>
</dbReference>
<comment type="function">
    <text evidence="6">The RuvA-RuvB-RuvC complex processes Holliday junction (HJ) DNA during genetic recombination and DNA repair, while the RuvA-RuvB complex plays an important role in the rescue of blocked DNA replication forks via replication fork reversal (RFR). RuvA specifically binds to HJ cruciform DNA, conferring on it an open structure. The RuvB hexamer acts as an ATP-dependent pump, pulling dsDNA into and through the RuvAB complex. HJ branch migration allows RuvC to scan DNA until it finds its consensus sequence, where it cleaves and resolves the cruciform DNA.</text>
</comment>
<feature type="region of interest" description="Domain III" evidence="6">
    <location>
        <begin position="151"/>
        <end position="195"/>
    </location>
</feature>
<dbReference type="SUPFAM" id="SSF50249">
    <property type="entry name" value="Nucleic acid-binding proteins"/>
    <property type="match status" value="1"/>
</dbReference>
<dbReference type="GO" id="GO:0009379">
    <property type="term" value="C:Holliday junction helicase complex"/>
    <property type="evidence" value="ECO:0007669"/>
    <property type="project" value="InterPro"/>
</dbReference>
<feature type="domain" description="Helix-hairpin-helix DNA-binding motif class 1" evidence="7">
    <location>
        <begin position="73"/>
        <end position="92"/>
    </location>
</feature>
<dbReference type="InterPro" id="IPR011114">
    <property type="entry name" value="RuvA_C"/>
</dbReference>
<evidence type="ECO:0000256" key="3">
    <source>
        <dbReference type="ARBA" id="ARBA00023125"/>
    </source>
</evidence>
<dbReference type="GO" id="GO:0005737">
    <property type="term" value="C:cytoplasm"/>
    <property type="evidence" value="ECO:0007669"/>
    <property type="project" value="UniProtKB-SubCell"/>
</dbReference>
<dbReference type="SMART" id="SM00278">
    <property type="entry name" value="HhH1"/>
    <property type="match status" value="2"/>
</dbReference>
<dbReference type="AlphaFoldDB" id="A0A2M7E6V6"/>
<evidence type="ECO:0000256" key="6">
    <source>
        <dbReference type="HAMAP-Rule" id="MF_00031"/>
    </source>
</evidence>
<evidence type="ECO:0000313" key="9">
    <source>
        <dbReference type="Proteomes" id="UP000228886"/>
    </source>
</evidence>
<sequence length="195" mass="21735">MIAYLKGKLVSKSPTEVIVEVNNVGYRLGISLFTFEQLGKVGETIEIFTYTYVREDALRLYGFTAKKEKEIFLMLINISGIGPKLALTILSGVSPDKLKTAIVNEDVGLLTAIAGIGKKTAQRLIVELKERLTAILPKAADWEKKDYLLRNEAANALVTLGYKRNQSIKAVDRVLPKLEKDVTLEELIKKALERI</sequence>
<dbReference type="Pfam" id="PF01330">
    <property type="entry name" value="RuvA_N"/>
    <property type="match status" value="1"/>
</dbReference>
<protein>
    <recommendedName>
        <fullName evidence="6">Holliday junction branch migration complex subunit RuvA</fullName>
    </recommendedName>
</protein>
<dbReference type="InterPro" id="IPR012340">
    <property type="entry name" value="NA-bd_OB-fold"/>
</dbReference>
<dbReference type="Gene3D" id="1.10.150.20">
    <property type="entry name" value="5' to 3' exonuclease, C-terminal subdomain"/>
    <property type="match status" value="1"/>
</dbReference>
<comment type="similarity">
    <text evidence="6">Belongs to the RuvA family.</text>
</comment>
<dbReference type="SUPFAM" id="SSF47781">
    <property type="entry name" value="RuvA domain 2-like"/>
    <property type="match status" value="1"/>
</dbReference>
<dbReference type="InterPro" id="IPR003583">
    <property type="entry name" value="Hlx-hairpin-Hlx_DNA-bd_motif"/>
</dbReference>
<dbReference type="InterPro" id="IPR010994">
    <property type="entry name" value="RuvA_2-like"/>
</dbReference>
<dbReference type="NCBIfam" id="TIGR00084">
    <property type="entry name" value="ruvA"/>
    <property type="match status" value="1"/>
</dbReference>
<evidence type="ECO:0000313" key="8">
    <source>
        <dbReference type="EMBL" id="PIV63466.1"/>
    </source>
</evidence>
<comment type="caution">
    <text evidence="8">The sequence shown here is derived from an EMBL/GenBank/DDBJ whole genome shotgun (WGS) entry which is preliminary data.</text>
</comment>
<comment type="subcellular location">
    <subcellularLocation>
        <location evidence="6">Cytoplasm</location>
    </subcellularLocation>
</comment>
<keyword evidence="2 6" id="KW-0227">DNA damage</keyword>
<keyword evidence="4 6" id="KW-0233">DNA recombination</keyword>
<dbReference type="Gene3D" id="2.40.50.140">
    <property type="entry name" value="Nucleic acid-binding proteins"/>
    <property type="match status" value="1"/>
</dbReference>
<dbReference type="GO" id="GO:0006310">
    <property type="term" value="P:DNA recombination"/>
    <property type="evidence" value="ECO:0007669"/>
    <property type="project" value="UniProtKB-UniRule"/>
</dbReference>
<dbReference type="Pfam" id="PF14520">
    <property type="entry name" value="HHH_5"/>
    <property type="match status" value="1"/>
</dbReference>
<feature type="domain" description="Helix-hairpin-helix DNA-binding motif class 1" evidence="7">
    <location>
        <begin position="108"/>
        <end position="127"/>
    </location>
</feature>
<comment type="caution">
    <text evidence="6">Lacks conserved residue(s) required for the propagation of feature annotation.</text>
</comment>
<evidence type="ECO:0000256" key="1">
    <source>
        <dbReference type="ARBA" id="ARBA00022490"/>
    </source>
</evidence>
<name>A0A2M7E6V6_9BACT</name>
<keyword evidence="3 6" id="KW-0238">DNA-binding</keyword>
<evidence type="ECO:0000256" key="2">
    <source>
        <dbReference type="ARBA" id="ARBA00022763"/>
    </source>
</evidence>
<dbReference type="InterPro" id="IPR013849">
    <property type="entry name" value="DNA_helicase_Holl-junc_RuvA_I"/>
</dbReference>
<dbReference type="GO" id="GO:0009378">
    <property type="term" value="F:four-way junction helicase activity"/>
    <property type="evidence" value="ECO:0007669"/>
    <property type="project" value="InterPro"/>
</dbReference>
<dbReference type="InterPro" id="IPR036267">
    <property type="entry name" value="RuvA_C_sf"/>
</dbReference>
<accession>A0A2M7E6V6</accession>
<dbReference type="GO" id="GO:0005524">
    <property type="term" value="F:ATP binding"/>
    <property type="evidence" value="ECO:0007669"/>
    <property type="project" value="InterPro"/>
</dbReference>
<gene>
    <name evidence="6" type="primary">ruvA</name>
    <name evidence="8" type="ORF">COS11_07300</name>
</gene>
<feature type="region of interest" description="Domain I" evidence="6">
    <location>
        <begin position="1"/>
        <end position="64"/>
    </location>
</feature>
<evidence type="ECO:0000259" key="7">
    <source>
        <dbReference type="SMART" id="SM00278"/>
    </source>
</evidence>
<comment type="domain">
    <text evidence="6">Has three domains with a flexible linker between the domains II and III and assumes an 'L' shape. Domain III is highly mobile and contacts RuvB.</text>
</comment>
<evidence type="ECO:0000256" key="5">
    <source>
        <dbReference type="ARBA" id="ARBA00023204"/>
    </source>
</evidence>
<dbReference type="Gene3D" id="1.10.8.10">
    <property type="entry name" value="DNA helicase RuvA subunit, C-terminal domain"/>
    <property type="match status" value="1"/>
</dbReference>
<keyword evidence="5 6" id="KW-0234">DNA repair</keyword>
<dbReference type="InterPro" id="IPR000085">
    <property type="entry name" value="RuvA"/>
</dbReference>
<dbReference type="Proteomes" id="UP000228886">
    <property type="component" value="Unassembled WGS sequence"/>
</dbReference>
<keyword evidence="1 6" id="KW-0963">Cytoplasm</keyword>
<dbReference type="CDD" id="cd14332">
    <property type="entry name" value="UBA_RuvA_C"/>
    <property type="match status" value="1"/>
</dbReference>
<dbReference type="SUPFAM" id="SSF46929">
    <property type="entry name" value="DNA helicase RuvA subunit, C-terminal domain"/>
    <property type="match status" value="1"/>
</dbReference>
<dbReference type="GO" id="GO:0006281">
    <property type="term" value="P:DNA repair"/>
    <property type="evidence" value="ECO:0007669"/>
    <property type="project" value="UniProtKB-UniRule"/>
</dbReference>
<dbReference type="EMBL" id="PETL01000350">
    <property type="protein sequence ID" value="PIV63466.1"/>
    <property type="molecule type" value="Genomic_DNA"/>
</dbReference>